<dbReference type="AlphaFoldDB" id="A0A369PWF2"/>
<dbReference type="Gene3D" id="3.30.70.1290">
    <property type="entry name" value="Transposase IS200-like"/>
    <property type="match status" value="1"/>
</dbReference>
<dbReference type="GO" id="GO:0006313">
    <property type="term" value="P:DNA transposition"/>
    <property type="evidence" value="ECO:0007669"/>
    <property type="project" value="InterPro"/>
</dbReference>
<feature type="domain" description="Transposase IS200-like" evidence="1">
    <location>
        <begin position="12"/>
        <end position="143"/>
    </location>
</feature>
<dbReference type="PANTHER" id="PTHR36966:SF1">
    <property type="entry name" value="REP-ASSOCIATED TYROSINE TRANSPOSASE"/>
    <property type="match status" value="1"/>
</dbReference>
<dbReference type="Proteomes" id="UP000253961">
    <property type="component" value="Unassembled WGS sequence"/>
</dbReference>
<dbReference type="OrthoDB" id="9788881at2"/>
<dbReference type="GO" id="GO:0043565">
    <property type="term" value="F:sequence-specific DNA binding"/>
    <property type="evidence" value="ECO:0007669"/>
    <property type="project" value="TreeGrafter"/>
</dbReference>
<dbReference type="InterPro" id="IPR052715">
    <property type="entry name" value="RAYT_transposase"/>
</dbReference>
<dbReference type="RefSeq" id="WP_115404149.1">
    <property type="nucleotide sequence ID" value="NZ_QPKV01000008.1"/>
</dbReference>
<evidence type="ECO:0000313" key="3">
    <source>
        <dbReference type="Proteomes" id="UP000253961"/>
    </source>
</evidence>
<dbReference type="GO" id="GO:0004803">
    <property type="term" value="F:transposase activity"/>
    <property type="evidence" value="ECO:0007669"/>
    <property type="project" value="InterPro"/>
</dbReference>
<comment type="caution">
    <text evidence="2">The sequence shown here is derived from an EMBL/GenBank/DDBJ whole genome shotgun (WGS) entry which is preliminary data.</text>
</comment>
<dbReference type="EMBL" id="QPKV01000008">
    <property type="protein sequence ID" value="RDC55036.1"/>
    <property type="molecule type" value="Genomic_DNA"/>
</dbReference>
<dbReference type="InterPro" id="IPR036515">
    <property type="entry name" value="Transposase_17_sf"/>
</dbReference>
<sequence>MNIFHKRQGQMDYNYPYFYTDTICDFRNLLENDQFKLIVMNSLQFLVQQKLVEIYGYVIMPNHIHLIWNMLKLNGKESPVASFTKFTAHQFRKYLITHNPHLLEHYKSKKEDRHYQFWKRDPLAIPLSTENILIQKLDYIHENPIKDRWRLCKYPEDYAWSSARFYKDGIDNFGILKHFRD</sequence>
<dbReference type="SUPFAM" id="SSF143422">
    <property type="entry name" value="Transposase IS200-like"/>
    <property type="match status" value="1"/>
</dbReference>
<dbReference type="SMART" id="SM01321">
    <property type="entry name" value="Y1_Tnp"/>
    <property type="match status" value="1"/>
</dbReference>
<organism evidence="2 3">
    <name type="scientific">Pedobacter chinensis</name>
    <dbReference type="NCBI Taxonomy" id="2282421"/>
    <lineage>
        <taxon>Bacteria</taxon>
        <taxon>Pseudomonadati</taxon>
        <taxon>Bacteroidota</taxon>
        <taxon>Sphingobacteriia</taxon>
        <taxon>Sphingobacteriales</taxon>
        <taxon>Sphingobacteriaceae</taxon>
        <taxon>Pedobacter</taxon>
    </lineage>
</organism>
<evidence type="ECO:0000313" key="2">
    <source>
        <dbReference type="EMBL" id="RDC55036.1"/>
    </source>
</evidence>
<accession>A0A369PWF2</accession>
<keyword evidence="3" id="KW-1185">Reference proteome</keyword>
<evidence type="ECO:0000259" key="1">
    <source>
        <dbReference type="SMART" id="SM01321"/>
    </source>
</evidence>
<reference evidence="2 3" key="1">
    <citation type="submission" date="2018-07" db="EMBL/GenBank/DDBJ databases">
        <title>Pedobacter sp. nov., isolated from soil.</title>
        <authorList>
            <person name="Zhou L.Y."/>
            <person name="Du Z.J."/>
        </authorList>
    </citation>
    <scope>NUCLEOTIDE SEQUENCE [LARGE SCALE GENOMIC DNA]</scope>
    <source>
        <strain evidence="2 3">JDX94</strain>
    </source>
</reference>
<dbReference type="InterPro" id="IPR002686">
    <property type="entry name" value="Transposase_17"/>
</dbReference>
<dbReference type="PANTHER" id="PTHR36966">
    <property type="entry name" value="REP-ASSOCIATED TYROSINE TRANSPOSASE"/>
    <property type="match status" value="1"/>
</dbReference>
<gene>
    <name evidence="2" type="ORF">DU508_17935</name>
</gene>
<protein>
    <submittedName>
        <fullName evidence="2">Transposase</fullName>
    </submittedName>
</protein>
<proteinExistence type="predicted"/>
<name>A0A369PWF2_9SPHI</name>